<evidence type="ECO:0000259" key="2">
    <source>
        <dbReference type="Pfam" id="PF23394"/>
    </source>
</evidence>
<feature type="domain" description="SAM-like" evidence="3">
    <location>
        <begin position="858"/>
        <end position="933"/>
    </location>
</feature>
<sequence>MDENAQSSTVDSSETIDNWSPSSRPLLNDAAHQAAEYLRSVGLTVAYEDIFQQWMLNEPRKLASQSEDSTGLTSWDGLPDCSIPSTVSAPEQWEASDKSLSFLSHAYKRQSEAEVEGLISQIKEQTEANSIRRLKLELPVLRTDNEIDLRRYKRRICVAREVHLAGHHLPLEPCDEDKDEGLEFPPQAYATDRRIVQSVENEKIAISKHSFQALLKYLKTDWTEADQDDMLRSQVEYKGLISREPITPPLTPKLQAQDAFVPDEETCVVPQPSDPSSLISEDLRKAEDRIFDDDDKPDMSSSNIEQFIDDSADEVDLILIPQSVQKPDDLKAEEPLISAVIEDQTRVSPDFGDIRDSIAHTITTGDDLQCVDTEKELIDSMKETAARVMMGIEQEQLEPLDATIRVDMPIVDFNIPEPEWCKSRGNSLAMFRSVPRQYDVVFNGTRWSRKLIEESKMVWKIWIARDPKPAVEEPIDDKAMLAAFLEPSEDASIPTSSDFVWKKPGLAILDDSGDDDEEELKPLGPPPQPPQGDWATLIKKRKLFLNGDDSKQEPTSKEPPLGDGSRSSIRNRGVRGKLLVQEEEGAAATLLDNYLEMHAPKKMRFEHSPFFKTTEPTLADEAQLPKKIRDKRTRVPDAPAAKESRISKKIPEKTTGQPDVQDTQLGKLMVCPGIPYLDKPLNMLVAVNIPRGMIRHLERLLPGVQMIDRDYNAHNSSIWVQGSVRRSEATSALADEADLISSPSTGIILTTLIKVRQKPLPGAKAKLSLTSRVESIAARYERLVILVSEDNKLDESMNEMSASDAAAFAGLQAFAATLPSETMVLYVGGGVETLAKWAAAMAASYAAGSAHLQEYLVQDETHWELFLRRAGMNAFAAQVVLGMLRAPEGEPSLSHERAYGLPAFVKMAEEQRFGMFEGVLGGRRVLARVGRILDARWGDVVRRKS</sequence>
<dbReference type="InterPro" id="IPR055528">
    <property type="entry name" value="DUF7102"/>
</dbReference>
<evidence type="ECO:0000313" key="4">
    <source>
        <dbReference type="EMBL" id="OIW31836.1"/>
    </source>
</evidence>
<feature type="region of interest" description="Disordered" evidence="1">
    <location>
        <begin position="1"/>
        <end position="24"/>
    </location>
</feature>
<dbReference type="Pfam" id="PF23394">
    <property type="entry name" value="DUF7102"/>
    <property type="match status" value="1"/>
</dbReference>
<dbReference type="Proteomes" id="UP000182658">
    <property type="component" value="Unassembled WGS sequence"/>
</dbReference>
<dbReference type="AlphaFoldDB" id="A0A1J7JR44"/>
<dbReference type="InParanoid" id="A0A1J7JR44"/>
<organism evidence="4 5">
    <name type="scientific">Coniochaeta ligniaria NRRL 30616</name>
    <dbReference type="NCBI Taxonomy" id="1408157"/>
    <lineage>
        <taxon>Eukaryota</taxon>
        <taxon>Fungi</taxon>
        <taxon>Dikarya</taxon>
        <taxon>Ascomycota</taxon>
        <taxon>Pezizomycotina</taxon>
        <taxon>Sordariomycetes</taxon>
        <taxon>Sordariomycetidae</taxon>
        <taxon>Coniochaetales</taxon>
        <taxon>Coniochaetaceae</taxon>
        <taxon>Coniochaeta</taxon>
    </lineage>
</organism>
<proteinExistence type="predicted"/>
<dbReference type="InterPro" id="IPR057559">
    <property type="entry name" value="SAM_6"/>
</dbReference>
<evidence type="ECO:0000259" key="3">
    <source>
        <dbReference type="Pfam" id="PF23395"/>
    </source>
</evidence>
<reference evidence="4 5" key="1">
    <citation type="submission" date="2016-10" db="EMBL/GenBank/DDBJ databases">
        <title>Draft genome sequence of Coniochaeta ligniaria NRRL30616, a lignocellulolytic fungus for bioabatement of inhibitors in plant biomass hydrolysates.</title>
        <authorList>
            <consortium name="DOE Joint Genome Institute"/>
            <person name="Jimenez D.J."/>
            <person name="Hector R.E."/>
            <person name="Riley R."/>
            <person name="Sun H."/>
            <person name="Grigoriev I.V."/>
            <person name="Van Elsas J.D."/>
            <person name="Nichols N.N."/>
        </authorList>
    </citation>
    <scope>NUCLEOTIDE SEQUENCE [LARGE SCALE GENOMIC DNA]</scope>
    <source>
        <strain evidence="4 5">NRRL 30616</strain>
    </source>
</reference>
<keyword evidence="5" id="KW-1185">Reference proteome</keyword>
<protein>
    <submittedName>
        <fullName evidence="4">Uncharacterized protein</fullName>
    </submittedName>
</protein>
<evidence type="ECO:0000256" key="1">
    <source>
        <dbReference type="SAM" id="MobiDB-lite"/>
    </source>
</evidence>
<dbReference type="Pfam" id="PF23395">
    <property type="entry name" value="SAM_6"/>
    <property type="match status" value="1"/>
</dbReference>
<dbReference type="OrthoDB" id="3647246at2759"/>
<feature type="region of interest" description="Disordered" evidence="1">
    <location>
        <begin position="511"/>
        <end position="573"/>
    </location>
</feature>
<accession>A0A1J7JR44</accession>
<gene>
    <name evidence="4" type="ORF">CONLIGDRAFT_641615</name>
</gene>
<dbReference type="EMBL" id="KV875095">
    <property type="protein sequence ID" value="OIW31836.1"/>
    <property type="molecule type" value="Genomic_DNA"/>
</dbReference>
<feature type="compositionally biased region" description="Basic and acidic residues" evidence="1">
    <location>
        <begin position="640"/>
        <end position="652"/>
    </location>
</feature>
<evidence type="ECO:0000313" key="5">
    <source>
        <dbReference type="Proteomes" id="UP000182658"/>
    </source>
</evidence>
<feature type="region of interest" description="Disordered" evidence="1">
    <location>
        <begin position="624"/>
        <end position="660"/>
    </location>
</feature>
<feature type="domain" description="DUF7102" evidence="2">
    <location>
        <begin position="690"/>
        <end position="846"/>
    </location>
</feature>
<name>A0A1J7JR44_9PEZI</name>